<protein>
    <submittedName>
        <fullName evidence="2">Uncharacterized protein</fullName>
    </submittedName>
</protein>
<evidence type="ECO:0000313" key="3">
    <source>
        <dbReference type="Proteomes" id="UP000008181"/>
    </source>
</evidence>
<sequence length="389" mass="43303">MAVSAIAVIAPLDGAFSEGSADYEAVTSLYDIPDEFVWERERGVTHVYGRRLGGAGRETLWMHFLAVVPAADIPGRQPNWQKWGFVLIWIPKTEKPQTDNPPPYPAAAPEKTYTVAAIVFEPPVETLQRLISFGQSANWTDAAVDPFVLVDIALASWYHRVDDVAWRVTHLVREDEVDIFRRTGMLRSTDDAAVTDLDLHRIHTSAKNAIFMEEALRAAIRLVDLAVSDHESLFHSTRLRILSCQARIKNTVDLAFHINMAHDSAVNLEHSRSVRLMSILGLVFIPFSAVTSVFGTQFFSPADDGRHMQVSADFWMLWTTALPLTLVILAVWCATERREPLKWPAPARFPLPRWWPEAAARKGMAAARGSGGGMLAAATELRNLGSQIV</sequence>
<dbReference type="EMBL" id="CP003011">
    <property type="protein sequence ID" value="AEO67484.1"/>
    <property type="molecule type" value="Genomic_DNA"/>
</dbReference>
<dbReference type="RefSeq" id="XP_003653820.1">
    <property type="nucleotide sequence ID" value="XM_003653772.1"/>
</dbReference>
<accession>G2R5J3</accession>
<organism evidence="2 3">
    <name type="scientific">Thermothielavioides terrestris (strain ATCC 38088 / NRRL 8126)</name>
    <name type="common">Thielavia terrestris</name>
    <dbReference type="NCBI Taxonomy" id="578455"/>
    <lineage>
        <taxon>Eukaryota</taxon>
        <taxon>Fungi</taxon>
        <taxon>Dikarya</taxon>
        <taxon>Ascomycota</taxon>
        <taxon>Pezizomycotina</taxon>
        <taxon>Sordariomycetes</taxon>
        <taxon>Sordariomycetidae</taxon>
        <taxon>Sordariales</taxon>
        <taxon>Chaetomiaceae</taxon>
        <taxon>Thermothielavioides</taxon>
        <taxon>Thermothielavioides terrestris</taxon>
    </lineage>
</organism>
<keyword evidence="1" id="KW-0472">Membrane</keyword>
<reference evidence="2 3" key="1">
    <citation type="journal article" date="2011" name="Nat. Biotechnol.">
        <title>Comparative genomic analysis of the thermophilic biomass-degrading fungi Myceliophthora thermophila and Thielavia terrestris.</title>
        <authorList>
            <person name="Berka R.M."/>
            <person name="Grigoriev I.V."/>
            <person name="Otillar R."/>
            <person name="Salamov A."/>
            <person name="Grimwood J."/>
            <person name="Reid I."/>
            <person name="Ishmael N."/>
            <person name="John T."/>
            <person name="Darmond C."/>
            <person name="Moisan M.-C."/>
            <person name="Henrissat B."/>
            <person name="Coutinho P.M."/>
            <person name="Lombard V."/>
            <person name="Natvig D.O."/>
            <person name="Lindquist E."/>
            <person name="Schmutz J."/>
            <person name="Lucas S."/>
            <person name="Harris P."/>
            <person name="Powlowski J."/>
            <person name="Bellemare A."/>
            <person name="Taylor D."/>
            <person name="Butler G."/>
            <person name="de Vries R.P."/>
            <person name="Allijn I.E."/>
            <person name="van den Brink J."/>
            <person name="Ushinsky S."/>
            <person name="Storms R."/>
            <person name="Powell A.J."/>
            <person name="Paulsen I.T."/>
            <person name="Elbourne L.D.H."/>
            <person name="Baker S.E."/>
            <person name="Magnuson J."/>
            <person name="LaBoissiere S."/>
            <person name="Clutterbuck A.J."/>
            <person name="Martinez D."/>
            <person name="Wogulis M."/>
            <person name="de Leon A.L."/>
            <person name="Rey M.W."/>
            <person name="Tsang A."/>
        </authorList>
    </citation>
    <scope>NUCLEOTIDE SEQUENCE [LARGE SCALE GENOMIC DNA]</scope>
    <source>
        <strain evidence="3">ATCC 38088 / NRRL 8126</strain>
    </source>
</reference>
<evidence type="ECO:0000256" key="1">
    <source>
        <dbReference type="SAM" id="Phobius"/>
    </source>
</evidence>
<dbReference type="GeneID" id="11516066"/>
<dbReference type="KEGG" id="ttt:THITE_2144834"/>
<keyword evidence="1" id="KW-1133">Transmembrane helix</keyword>
<feature type="transmembrane region" description="Helical" evidence="1">
    <location>
        <begin position="315"/>
        <end position="334"/>
    </location>
</feature>
<name>G2R5J3_THETT</name>
<keyword evidence="3" id="KW-1185">Reference proteome</keyword>
<dbReference type="STRING" id="578455.G2R5J3"/>
<proteinExistence type="predicted"/>
<gene>
    <name evidence="2" type="ORF">THITE_2144834</name>
</gene>
<dbReference type="Proteomes" id="UP000008181">
    <property type="component" value="Chromosome 3"/>
</dbReference>
<feature type="transmembrane region" description="Helical" evidence="1">
    <location>
        <begin position="276"/>
        <end position="295"/>
    </location>
</feature>
<keyword evidence="1" id="KW-0812">Transmembrane</keyword>
<dbReference type="HOGENOM" id="CLU_041307_4_1_1"/>
<evidence type="ECO:0000313" key="2">
    <source>
        <dbReference type="EMBL" id="AEO67484.1"/>
    </source>
</evidence>
<dbReference type="Gene3D" id="1.20.58.340">
    <property type="entry name" value="Magnesium transport protein CorA, transmembrane region"/>
    <property type="match status" value="1"/>
</dbReference>
<dbReference type="AlphaFoldDB" id="G2R5J3"/>
<dbReference type="OrthoDB" id="5207033at2759"/>
<dbReference type="eggNOG" id="ENOG502SH5D">
    <property type="taxonomic scope" value="Eukaryota"/>
</dbReference>